<name>A0A1M6SAW5_XYLRU</name>
<organism evidence="1 2">
    <name type="scientific">Xylanibacter ruminicola</name>
    <name type="common">Prevotella ruminicola</name>
    <dbReference type="NCBI Taxonomy" id="839"/>
    <lineage>
        <taxon>Bacteria</taxon>
        <taxon>Pseudomonadati</taxon>
        <taxon>Bacteroidota</taxon>
        <taxon>Bacteroidia</taxon>
        <taxon>Bacteroidales</taxon>
        <taxon>Prevotellaceae</taxon>
        <taxon>Xylanibacter</taxon>
    </lineage>
</organism>
<reference evidence="1 2" key="1">
    <citation type="submission" date="2016-11" db="EMBL/GenBank/DDBJ databases">
        <authorList>
            <person name="Jaros S."/>
            <person name="Januszkiewicz K."/>
            <person name="Wedrychowicz H."/>
        </authorList>
    </citation>
    <scope>NUCLEOTIDE SEQUENCE [LARGE SCALE GENOMIC DNA]</scope>
    <source>
        <strain evidence="1 2">KHT3</strain>
    </source>
</reference>
<sequence length="253" mass="29832">MYMKGNYIAFMTKQPEVHLNVMFGYNDLTEADFEKTEHIGFILSVIDDKTYLVMTVRPMEGFRCIVDNADILHSVNENELTKKELAYEEMIEFTAPNVYHSHTGVQGDTLEEKCINCAKEAMENLFPNEEIACFEFCESDFLKADLLNGLQGLFDLFNIKSRDKELEEACTKFEEILQNKHFKEYYTLRVGVYENTEKKSIYYYYVAIDLKMKEVVIMRNIDERTRFFRSLGPDYDYVYECKMNITRDLLMKG</sequence>
<dbReference type="RefSeq" id="WP_073204866.1">
    <property type="nucleotide sequence ID" value="NZ_FRBD01000003.1"/>
</dbReference>
<evidence type="ECO:0000313" key="2">
    <source>
        <dbReference type="Proteomes" id="UP000184130"/>
    </source>
</evidence>
<dbReference type="EMBL" id="FRBD01000003">
    <property type="protein sequence ID" value="SHK41769.1"/>
    <property type="molecule type" value="Genomic_DNA"/>
</dbReference>
<dbReference type="Proteomes" id="UP000184130">
    <property type="component" value="Unassembled WGS sequence"/>
</dbReference>
<proteinExistence type="predicted"/>
<gene>
    <name evidence="1" type="ORF">SAMN05216463_10377</name>
</gene>
<protein>
    <submittedName>
        <fullName evidence="1">Uncharacterized protein</fullName>
    </submittedName>
</protein>
<evidence type="ECO:0000313" key="1">
    <source>
        <dbReference type="EMBL" id="SHK41769.1"/>
    </source>
</evidence>
<accession>A0A1M6SAW5</accession>
<dbReference type="AlphaFoldDB" id="A0A1M6SAW5"/>